<keyword evidence="4" id="KW-1185">Reference proteome</keyword>
<dbReference type="STRING" id="6689.A0A423TNN8"/>
<feature type="compositionally biased region" description="Basic and acidic residues" evidence="1">
    <location>
        <begin position="15"/>
        <end position="28"/>
    </location>
</feature>
<dbReference type="OrthoDB" id="10497007at2759"/>
<feature type="region of interest" description="Disordered" evidence="1">
    <location>
        <begin position="311"/>
        <end position="356"/>
    </location>
</feature>
<dbReference type="AlphaFoldDB" id="A0A423TNN8"/>
<gene>
    <name evidence="3" type="ORF">C7M84_003214</name>
</gene>
<reference evidence="3 4" key="1">
    <citation type="submission" date="2018-04" db="EMBL/GenBank/DDBJ databases">
        <authorList>
            <person name="Zhang X."/>
            <person name="Yuan J."/>
            <person name="Li F."/>
            <person name="Xiang J."/>
        </authorList>
    </citation>
    <scope>NUCLEOTIDE SEQUENCE [LARGE SCALE GENOMIC DNA]</scope>
    <source>
        <tissue evidence="3">Muscle</tissue>
    </source>
</reference>
<comment type="caution">
    <text evidence="3">The sequence shown here is derived from an EMBL/GenBank/DDBJ whole genome shotgun (WGS) entry which is preliminary data.</text>
</comment>
<accession>A0A423TNN8</accession>
<evidence type="ECO:0000256" key="1">
    <source>
        <dbReference type="SAM" id="MobiDB-lite"/>
    </source>
</evidence>
<feature type="region of interest" description="Disordered" evidence="1">
    <location>
        <begin position="129"/>
        <end position="160"/>
    </location>
</feature>
<evidence type="ECO:0000313" key="3">
    <source>
        <dbReference type="EMBL" id="ROT78076.1"/>
    </source>
</evidence>
<sequence>MSEPGSDGSPGRQRRSTERSRENIREYVKLLSRKVTGSPSGHRTPRLLREVRMSDGGSGHKSKLEGETSSSPESSSFNISGAFSSNDLDTYLNNNAHLNISYAIPKCKTTEEGVTRLGEDELLEDVKRAEPPVSFPNPVPSENQPSDTGSSGGSLPTGEMEPLSHEQIHYEEVNAIDILYPKEKYKYYYNKELCKETKADGSNVFVRRAGKLVPLTSVFKSQRTSLSESKNKKTVELVYVYDGGKLLTLGGSLTKINPSNSDSVRARVILPVGVPPIVKGDAGQTKTKKVQAVEINEDLAKFALSALQNPESKDVKMPEEKNEAKPEIEEKPGLVEEKIDTKVDEPKQTVKDKLKEPPKITKVIPTKRNILDIIAAKLAMSDDESEEKEEEKEENQPPRDESLLVGGDGKLVQEDAKESVMLKEDDKSNKAENVKDSMTKSEEEDSDIKKSKESDVKKTEIENKDDLKPRVTMDFDSSKTMEATKQETESYEHEKGNDKTTENNESENKLFDLCSTGDSEYGVENEVAGEKKIRTGALNIPYKDGKTDSCISETKKDESYKHTPAAFSRKDSLQAPNQNTGSARDPKSVREILDDRQKVKNLIPVPEEKTEKIETSKDEYETQSSKIASEQAKAEQPVCATEDNDNKTRTFKKNMYRFPSLSREMKRLNMNFVNYTMEETTEDDHAADESKIKDACTHEHCLLGCICDTLSCRRRDPEHCGRVECMFECNCRDESWKHAVSGMGRTMNAVSIFNLDREQKEGLALREKDFKKTVIQTGTEVILVGAERKKRERRIPGRYRDSAVWMGGDLVDMDCTPVTAEPEVPPEPDYPSIPISEAHKYIKKFKLTVPWYNVKGISVWCMDHACYDCKCLTEPNFYTEEVTEKVNMERKMYKTPTALDSIEEALKQKTNASLGILSQHDYDSMLWEGRCVVVNINVNNTEAKRKYSWKLKEWYHPKGMHSARTCGYSKKNMVEETKHLTLSGLSSQESTPEQVVENVVRSLKDPRTKLFVPALANFSRSPEGAPSGEEKDPKPGNVSVPLVDLTASCVSNERVEGTELSHGELQGPYETEACVEEKARIAFKRKLSGSLDIYDGQDTDATPTPQPKKMQKSGIRDVKEDRKTAQSNKDETELEGNKSTALKQVKPTQKQDKFPYRKPVSLLEMMIAEEKRGELELDLTDNFPGNAMLVAEARFRKLINMNIIGVIGINKSGRCIIATVDSIESMRVMQRIHSMISNNNLDVGPNMREYSSSTTLCFTPKVRND</sequence>
<feature type="compositionally biased region" description="Polar residues" evidence="1">
    <location>
        <begin position="140"/>
        <end position="149"/>
    </location>
</feature>
<feature type="compositionally biased region" description="Basic and acidic residues" evidence="1">
    <location>
        <begin position="411"/>
        <end position="508"/>
    </location>
</feature>
<evidence type="ECO:0000313" key="4">
    <source>
        <dbReference type="Proteomes" id="UP000283509"/>
    </source>
</evidence>
<protein>
    <recommendedName>
        <fullName evidence="2">MGA conserved domain-containing protein</fullName>
    </recommendedName>
</protein>
<feature type="region of interest" description="Disordered" evidence="1">
    <location>
        <begin position="378"/>
        <end position="508"/>
    </location>
</feature>
<proteinExistence type="predicted"/>
<feature type="domain" description="MGA conserved" evidence="2">
    <location>
        <begin position="692"/>
        <end position="732"/>
    </location>
</feature>
<feature type="compositionally biased region" description="Polar residues" evidence="1">
    <location>
        <begin position="1137"/>
        <end position="1148"/>
    </location>
</feature>
<feature type="compositionally biased region" description="Basic and acidic residues" evidence="1">
    <location>
        <begin position="543"/>
        <end position="561"/>
    </location>
</feature>
<feature type="region of interest" description="Disordered" evidence="1">
    <location>
        <begin position="1092"/>
        <end position="1152"/>
    </location>
</feature>
<feature type="region of interest" description="Disordered" evidence="1">
    <location>
        <begin position="1014"/>
        <end position="1040"/>
    </location>
</feature>
<dbReference type="Pfam" id="PF16059">
    <property type="entry name" value="MGA_dom"/>
    <property type="match status" value="1"/>
</dbReference>
<feature type="compositionally biased region" description="Basic and acidic residues" evidence="1">
    <location>
        <begin position="1114"/>
        <end position="1131"/>
    </location>
</feature>
<reference evidence="3 4" key="2">
    <citation type="submission" date="2019-01" db="EMBL/GenBank/DDBJ databases">
        <title>The decoding of complex shrimp genome reveals the adaptation for benthos swimmer, frequently molting mechanism and breeding impact on genome.</title>
        <authorList>
            <person name="Sun Y."/>
            <person name="Gao Y."/>
            <person name="Yu Y."/>
        </authorList>
    </citation>
    <scope>NUCLEOTIDE SEQUENCE [LARGE SCALE GENOMIC DNA]</scope>
    <source>
        <tissue evidence="3">Muscle</tissue>
    </source>
</reference>
<dbReference type="EMBL" id="QCYY01001437">
    <property type="protein sequence ID" value="ROT78076.1"/>
    <property type="molecule type" value="Genomic_DNA"/>
</dbReference>
<name>A0A423TNN8_PENVA</name>
<organism evidence="3 4">
    <name type="scientific">Penaeus vannamei</name>
    <name type="common">Whiteleg shrimp</name>
    <name type="synonym">Litopenaeus vannamei</name>
    <dbReference type="NCBI Taxonomy" id="6689"/>
    <lineage>
        <taxon>Eukaryota</taxon>
        <taxon>Metazoa</taxon>
        <taxon>Ecdysozoa</taxon>
        <taxon>Arthropoda</taxon>
        <taxon>Crustacea</taxon>
        <taxon>Multicrustacea</taxon>
        <taxon>Malacostraca</taxon>
        <taxon>Eumalacostraca</taxon>
        <taxon>Eucarida</taxon>
        <taxon>Decapoda</taxon>
        <taxon>Dendrobranchiata</taxon>
        <taxon>Penaeoidea</taxon>
        <taxon>Penaeidae</taxon>
        <taxon>Penaeus</taxon>
    </lineage>
</organism>
<feature type="region of interest" description="Disordered" evidence="1">
    <location>
        <begin position="540"/>
        <end position="590"/>
    </location>
</feature>
<dbReference type="Proteomes" id="UP000283509">
    <property type="component" value="Unassembled WGS sequence"/>
</dbReference>
<feature type="compositionally biased region" description="Acidic residues" evidence="1">
    <location>
        <begin position="381"/>
        <end position="393"/>
    </location>
</feature>
<dbReference type="InterPro" id="IPR032060">
    <property type="entry name" value="MGA_dom"/>
</dbReference>
<feature type="region of interest" description="Disordered" evidence="1">
    <location>
        <begin position="1"/>
        <end position="76"/>
    </location>
</feature>
<evidence type="ECO:0000259" key="2">
    <source>
        <dbReference type="Pfam" id="PF16059"/>
    </source>
</evidence>